<feature type="non-terminal residue" evidence="2">
    <location>
        <position position="1"/>
    </location>
</feature>
<comment type="caution">
    <text evidence="2">The sequence shown here is derived from an EMBL/GenBank/DDBJ whole genome shotgun (WGS) entry which is preliminary data.</text>
</comment>
<evidence type="ECO:0000313" key="2">
    <source>
        <dbReference type="EMBL" id="KPV47085.1"/>
    </source>
</evidence>
<gene>
    <name evidence="2" type="ORF">SE17_42750</name>
</gene>
<feature type="domain" description="Orc1-like AAA ATPase" evidence="1">
    <location>
        <begin position="1"/>
        <end position="146"/>
    </location>
</feature>
<accession>A0A0N8PQG8</accession>
<evidence type="ECO:0000313" key="3">
    <source>
        <dbReference type="Proteomes" id="UP000050509"/>
    </source>
</evidence>
<reference evidence="2 3" key="1">
    <citation type="submission" date="2015-09" db="EMBL/GenBank/DDBJ databases">
        <title>Draft genome sequence of Kouleothrix aurantiaca JCM 19913.</title>
        <authorList>
            <person name="Hemp J."/>
        </authorList>
    </citation>
    <scope>NUCLEOTIDE SEQUENCE [LARGE SCALE GENOMIC DNA]</scope>
    <source>
        <strain evidence="2 3">COM-B</strain>
    </source>
</reference>
<dbReference type="AlphaFoldDB" id="A0A0N8PQG8"/>
<evidence type="ECO:0000259" key="1">
    <source>
        <dbReference type="Pfam" id="PF13191"/>
    </source>
</evidence>
<sequence>RLLHLLEAGRERKLTLLSAPAGFGKTTLVRQWLADSATRGTAPAVAWLALDAGDNDPLRFWRYLVAACRAFGPELGAQSLALLDAPIAIKSPLEMILTALVNELAQIPGEGLLVLEDYHAISTPQIHESIAMLLDHLPAHLHLLIISRTQPPLPLARLAAAGELTTIEAPELRFSNAETEAFLEQAAAPALQADAL</sequence>
<dbReference type="SUPFAM" id="SSF52540">
    <property type="entry name" value="P-loop containing nucleoside triphosphate hydrolases"/>
    <property type="match status" value="1"/>
</dbReference>
<dbReference type="Gene3D" id="3.40.50.300">
    <property type="entry name" value="P-loop containing nucleotide triphosphate hydrolases"/>
    <property type="match status" value="1"/>
</dbReference>
<dbReference type="Proteomes" id="UP000050509">
    <property type="component" value="Unassembled WGS sequence"/>
</dbReference>
<feature type="non-terminal residue" evidence="2">
    <location>
        <position position="196"/>
    </location>
</feature>
<protein>
    <recommendedName>
        <fullName evidence="1">Orc1-like AAA ATPase domain-containing protein</fullName>
    </recommendedName>
</protein>
<name>A0A0N8PQG8_9CHLR</name>
<dbReference type="Pfam" id="PF13191">
    <property type="entry name" value="AAA_16"/>
    <property type="match status" value="1"/>
</dbReference>
<dbReference type="InterPro" id="IPR041664">
    <property type="entry name" value="AAA_16"/>
</dbReference>
<organism evidence="2 3">
    <name type="scientific">Kouleothrix aurantiaca</name>
    <dbReference type="NCBI Taxonomy" id="186479"/>
    <lineage>
        <taxon>Bacteria</taxon>
        <taxon>Bacillati</taxon>
        <taxon>Chloroflexota</taxon>
        <taxon>Chloroflexia</taxon>
        <taxon>Chloroflexales</taxon>
        <taxon>Roseiflexineae</taxon>
        <taxon>Roseiflexaceae</taxon>
        <taxon>Kouleothrix</taxon>
    </lineage>
</organism>
<proteinExistence type="predicted"/>
<keyword evidence="3" id="KW-1185">Reference proteome</keyword>
<dbReference type="EMBL" id="LJCR01003459">
    <property type="protein sequence ID" value="KPV47085.1"/>
    <property type="molecule type" value="Genomic_DNA"/>
</dbReference>
<dbReference type="InterPro" id="IPR027417">
    <property type="entry name" value="P-loop_NTPase"/>
</dbReference>